<sequence length="83" mass="9714">MESVYSSVGWDGLFSIFVTLGFVAVSWVLLQEVKWDQFIRHPRSPRARLLQLFLAIILGHLLAAFVLDYWNWTTALKWLFLSE</sequence>
<dbReference type="RefSeq" id="WP_185142046.1">
    <property type="nucleotide sequence ID" value="NZ_JACJVP010000010.1"/>
</dbReference>
<accession>A0A7X0RNA0</accession>
<evidence type="ECO:0000256" key="1">
    <source>
        <dbReference type="SAM" id="Phobius"/>
    </source>
</evidence>
<feature type="transmembrane region" description="Helical" evidence="1">
    <location>
        <begin position="12"/>
        <end position="30"/>
    </location>
</feature>
<dbReference type="EMBL" id="JACJVP010000010">
    <property type="protein sequence ID" value="MBB6670595.1"/>
    <property type="molecule type" value="Genomic_DNA"/>
</dbReference>
<keyword evidence="1" id="KW-0472">Membrane</keyword>
<feature type="transmembrane region" description="Helical" evidence="1">
    <location>
        <begin position="50"/>
        <end position="72"/>
    </location>
</feature>
<dbReference type="Proteomes" id="UP000547209">
    <property type="component" value="Unassembled WGS sequence"/>
</dbReference>
<dbReference type="InterPro" id="IPR009526">
    <property type="entry name" value="DUF1146"/>
</dbReference>
<dbReference type="Pfam" id="PF06612">
    <property type="entry name" value="DUF1146"/>
    <property type="match status" value="1"/>
</dbReference>
<dbReference type="AlphaFoldDB" id="A0A7X0RNA0"/>
<gene>
    <name evidence="2" type="ORF">H7C19_07820</name>
</gene>
<organism evidence="2 3">
    <name type="scientific">Cohnella nanjingensis</name>
    <dbReference type="NCBI Taxonomy" id="1387779"/>
    <lineage>
        <taxon>Bacteria</taxon>
        <taxon>Bacillati</taxon>
        <taxon>Bacillota</taxon>
        <taxon>Bacilli</taxon>
        <taxon>Bacillales</taxon>
        <taxon>Paenibacillaceae</taxon>
        <taxon>Cohnella</taxon>
    </lineage>
</organism>
<keyword evidence="1" id="KW-0812">Transmembrane</keyword>
<keyword evidence="1" id="KW-1133">Transmembrane helix</keyword>
<proteinExistence type="predicted"/>
<comment type="caution">
    <text evidence="2">The sequence shown here is derived from an EMBL/GenBank/DDBJ whole genome shotgun (WGS) entry which is preliminary data.</text>
</comment>
<keyword evidence="3" id="KW-1185">Reference proteome</keyword>
<dbReference type="NCBIfam" id="TIGR02327">
    <property type="entry name" value="int_mem_ywzB"/>
    <property type="match status" value="1"/>
</dbReference>
<evidence type="ECO:0000313" key="2">
    <source>
        <dbReference type="EMBL" id="MBB6670595.1"/>
    </source>
</evidence>
<protein>
    <submittedName>
        <fullName evidence="2">DUF1146 domain-containing protein</fullName>
    </submittedName>
</protein>
<name>A0A7X0RNA0_9BACL</name>
<reference evidence="2 3" key="1">
    <citation type="submission" date="2020-08" db="EMBL/GenBank/DDBJ databases">
        <title>Cohnella phylogeny.</title>
        <authorList>
            <person name="Dunlap C."/>
        </authorList>
    </citation>
    <scope>NUCLEOTIDE SEQUENCE [LARGE SCALE GENOMIC DNA]</scope>
    <source>
        <strain evidence="2 3">DSM 28246</strain>
    </source>
</reference>
<evidence type="ECO:0000313" key="3">
    <source>
        <dbReference type="Proteomes" id="UP000547209"/>
    </source>
</evidence>